<keyword evidence="5" id="KW-0501">Molybdenum cofactor biosynthesis</keyword>
<protein>
    <recommendedName>
        <fullName evidence="4">Molybdopterin synthase catalytic subunit</fullName>
        <ecNumber evidence="3">2.8.1.12</ecNumber>
    </recommendedName>
    <alternativeName>
        <fullName evidence="10">MPT synthase subunit 2</fullName>
    </alternativeName>
    <alternativeName>
        <fullName evidence="8">Molybdenum cofactor biosynthesis protein E</fullName>
    </alternativeName>
    <alternativeName>
        <fullName evidence="9">Molybdopterin-converting factor large subunit</fullName>
    </alternativeName>
    <alternativeName>
        <fullName evidence="11">Molybdopterin-converting factor subunit 2</fullName>
    </alternativeName>
</protein>
<dbReference type="GO" id="GO:0030366">
    <property type="term" value="F:molybdopterin synthase activity"/>
    <property type="evidence" value="ECO:0007669"/>
    <property type="project" value="UniProtKB-EC"/>
</dbReference>
<evidence type="ECO:0000256" key="10">
    <source>
        <dbReference type="ARBA" id="ARBA00030781"/>
    </source>
</evidence>
<dbReference type="CDD" id="cd00756">
    <property type="entry name" value="MoaE"/>
    <property type="match status" value="1"/>
</dbReference>
<sequence>MSDGLPASETFSVRVQAEPFDAAAEAAALTEGRTDIGAIVTFTGLCRADVKDGVPLAALHLEHYPGMAEEEMRRILDEARARWPLQGARVVHRFGRIVPGEVIVLVVTASPHRGAAFSAAEFLMDWLKTNAPFWKKEERPGRTDDGAWVEAKDADDTAAERWGKALG</sequence>
<accession>A0A917CIE0</accession>
<dbReference type="AlphaFoldDB" id="A0A917CIE0"/>
<proteinExistence type="inferred from homology"/>
<evidence type="ECO:0000256" key="7">
    <source>
        <dbReference type="ARBA" id="ARBA00026066"/>
    </source>
</evidence>
<comment type="pathway">
    <text evidence="1">Cofactor biosynthesis; molybdopterin biosynthesis.</text>
</comment>
<dbReference type="SUPFAM" id="SSF54690">
    <property type="entry name" value="Molybdopterin synthase subunit MoaE"/>
    <property type="match status" value="1"/>
</dbReference>
<evidence type="ECO:0000256" key="9">
    <source>
        <dbReference type="ARBA" id="ARBA00030407"/>
    </source>
</evidence>
<comment type="function">
    <text evidence="6">Converts molybdopterin precursor Z into molybdopterin. This requires the incorporation of two sulfur atoms into precursor Z to generate a dithiolene group. The sulfur is provided by MoaD.</text>
</comment>
<dbReference type="Pfam" id="PF02391">
    <property type="entry name" value="MoaE"/>
    <property type="match status" value="1"/>
</dbReference>
<evidence type="ECO:0000313" key="15">
    <source>
        <dbReference type="Proteomes" id="UP000606044"/>
    </source>
</evidence>
<evidence type="ECO:0000256" key="13">
    <source>
        <dbReference type="SAM" id="MobiDB-lite"/>
    </source>
</evidence>
<evidence type="ECO:0000256" key="8">
    <source>
        <dbReference type="ARBA" id="ARBA00029745"/>
    </source>
</evidence>
<evidence type="ECO:0000256" key="11">
    <source>
        <dbReference type="ARBA" id="ARBA00032474"/>
    </source>
</evidence>
<evidence type="ECO:0000256" key="12">
    <source>
        <dbReference type="ARBA" id="ARBA00049878"/>
    </source>
</evidence>
<evidence type="ECO:0000256" key="1">
    <source>
        <dbReference type="ARBA" id="ARBA00005046"/>
    </source>
</evidence>
<dbReference type="InterPro" id="IPR003448">
    <property type="entry name" value="Mopterin_biosynth_MoaE"/>
</dbReference>
<comment type="catalytic activity">
    <reaction evidence="12">
        <text>2 [molybdopterin-synthase sulfur-carrier protein]-C-terminal-Gly-aminoethanethioate + cyclic pyranopterin phosphate + H2O = molybdopterin + 2 [molybdopterin-synthase sulfur-carrier protein]-C-terminal Gly-Gly + 2 H(+)</text>
        <dbReference type="Rhea" id="RHEA:26333"/>
        <dbReference type="Rhea" id="RHEA-COMP:12202"/>
        <dbReference type="Rhea" id="RHEA-COMP:19907"/>
        <dbReference type="ChEBI" id="CHEBI:15377"/>
        <dbReference type="ChEBI" id="CHEBI:15378"/>
        <dbReference type="ChEBI" id="CHEBI:58698"/>
        <dbReference type="ChEBI" id="CHEBI:59648"/>
        <dbReference type="ChEBI" id="CHEBI:90778"/>
        <dbReference type="ChEBI" id="CHEBI:232372"/>
        <dbReference type="EC" id="2.8.1.12"/>
    </reaction>
</comment>
<evidence type="ECO:0000256" key="6">
    <source>
        <dbReference type="ARBA" id="ARBA00025448"/>
    </source>
</evidence>
<comment type="subunit">
    <text evidence="7">Heterotetramer of 2 MoaD subunits and 2 MoaE subunits. Also stable as homodimer. The enzyme changes between these two forms during catalysis.</text>
</comment>
<dbReference type="RefSeq" id="WP_188584123.1">
    <property type="nucleotide sequence ID" value="NZ_BMCT01000013.1"/>
</dbReference>
<feature type="region of interest" description="Disordered" evidence="13">
    <location>
        <begin position="136"/>
        <end position="167"/>
    </location>
</feature>
<dbReference type="InterPro" id="IPR036563">
    <property type="entry name" value="MoaE_sf"/>
</dbReference>
<evidence type="ECO:0000256" key="5">
    <source>
        <dbReference type="ARBA" id="ARBA00023150"/>
    </source>
</evidence>
<comment type="caution">
    <text evidence="14">The sequence shown here is derived from an EMBL/GenBank/DDBJ whole genome shotgun (WGS) entry which is preliminary data.</text>
</comment>
<gene>
    <name evidence="14" type="primary">moaE</name>
    <name evidence="14" type="ORF">GCM10007301_55400</name>
</gene>
<dbReference type="Gene3D" id="3.90.1170.40">
    <property type="entry name" value="Molybdopterin biosynthesis MoaE subunit"/>
    <property type="match status" value="1"/>
</dbReference>
<organism evidence="14 15">
    <name type="scientific">Azorhizobium oxalatiphilum</name>
    <dbReference type="NCBI Taxonomy" id="980631"/>
    <lineage>
        <taxon>Bacteria</taxon>
        <taxon>Pseudomonadati</taxon>
        <taxon>Pseudomonadota</taxon>
        <taxon>Alphaproteobacteria</taxon>
        <taxon>Hyphomicrobiales</taxon>
        <taxon>Xanthobacteraceae</taxon>
        <taxon>Azorhizobium</taxon>
    </lineage>
</organism>
<dbReference type="Proteomes" id="UP000606044">
    <property type="component" value="Unassembled WGS sequence"/>
</dbReference>
<dbReference type="PANTHER" id="PTHR23404">
    <property type="entry name" value="MOLYBDOPTERIN SYNTHASE RELATED"/>
    <property type="match status" value="1"/>
</dbReference>
<keyword evidence="15" id="KW-1185">Reference proteome</keyword>
<evidence type="ECO:0000256" key="3">
    <source>
        <dbReference type="ARBA" id="ARBA00011950"/>
    </source>
</evidence>
<dbReference type="EC" id="2.8.1.12" evidence="3"/>
<evidence type="ECO:0000256" key="4">
    <source>
        <dbReference type="ARBA" id="ARBA00013858"/>
    </source>
</evidence>
<evidence type="ECO:0000256" key="2">
    <source>
        <dbReference type="ARBA" id="ARBA00005426"/>
    </source>
</evidence>
<dbReference type="GO" id="GO:0006777">
    <property type="term" value="P:Mo-molybdopterin cofactor biosynthetic process"/>
    <property type="evidence" value="ECO:0007669"/>
    <property type="project" value="UniProtKB-KW"/>
</dbReference>
<evidence type="ECO:0000313" key="14">
    <source>
        <dbReference type="EMBL" id="GGF88425.1"/>
    </source>
</evidence>
<comment type="similarity">
    <text evidence="2">Belongs to the MoaE family.</text>
</comment>
<name>A0A917CIE0_9HYPH</name>
<reference evidence="14" key="1">
    <citation type="journal article" date="2014" name="Int. J. Syst. Evol. Microbiol.">
        <title>Complete genome sequence of Corynebacterium casei LMG S-19264T (=DSM 44701T), isolated from a smear-ripened cheese.</title>
        <authorList>
            <consortium name="US DOE Joint Genome Institute (JGI-PGF)"/>
            <person name="Walter F."/>
            <person name="Albersmeier A."/>
            <person name="Kalinowski J."/>
            <person name="Ruckert C."/>
        </authorList>
    </citation>
    <scope>NUCLEOTIDE SEQUENCE</scope>
    <source>
        <strain evidence="14">CCM 7897</strain>
    </source>
</reference>
<dbReference type="EMBL" id="BMCT01000013">
    <property type="protein sequence ID" value="GGF88425.1"/>
    <property type="molecule type" value="Genomic_DNA"/>
</dbReference>
<reference evidence="14" key="2">
    <citation type="submission" date="2020-09" db="EMBL/GenBank/DDBJ databases">
        <authorList>
            <person name="Sun Q."/>
            <person name="Sedlacek I."/>
        </authorList>
    </citation>
    <scope>NUCLEOTIDE SEQUENCE</scope>
    <source>
        <strain evidence="14">CCM 7897</strain>
    </source>
</reference>